<dbReference type="AlphaFoldDB" id="G2DF98"/>
<dbReference type="SUPFAM" id="SSF109604">
    <property type="entry name" value="HD-domain/PDEase-like"/>
    <property type="match status" value="1"/>
</dbReference>
<proteinExistence type="predicted"/>
<keyword evidence="3" id="KW-1185">Reference proteome</keyword>
<dbReference type="EMBL" id="AFOC01000067">
    <property type="protein sequence ID" value="EGV50711.1"/>
    <property type="molecule type" value="Genomic_DNA"/>
</dbReference>
<protein>
    <submittedName>
        <fullName evidence="2">Metal dependent phosphohydrolase</fullName>
    </submittedName>
</protein>
<gene>
    <name evidence="2" type="ORF">Rifp1Sym_cn00120</name>
</gene>
<dbReference type="PATRIC" id="fig|1048808.3.peg.2309"/>
<sequence>MWTQTMEHRNVYSPSEKLVADVEHLVSLPDICVRVNMMADSSRYSALDIGNVIMQDANLSARLLRLVNSAFFGLQAPVETISRAVTIIGTKELRNLVLATSAVEVFRGIPADLVDMVEFWRYSLTTGVIARELAERCNVLHGERLFVMGVLHDVGRLVIYLKAADKARDILLITAGSDELLPQAESGVLGFTHMDVGAALLKRWKLPESIVATVQFHHHPMETPEYRLETALVHIASRLAYAELMGEFLDGVIDNIHPEVWEITGLMDDEVLTMMEQVPVQVAEVMEVVLAPMQPSSSLPSARS</sequence>
<name>G2DF98_9GAMM</name>
<comment type="caution">
    <text evidence="2">The sequence shown here is derived from an EMBL/GenBank/DDBJ whole genome shotgun (WGS) entry which is preliminary data.</text>
</comment>
<organism evidence="2 3">
    <name type="scientific">endosymbiont of Riftia pachyptila</name>
    <name type="common">vent Ph05</name>
    <dbReference type="NCBI Taxonomy" id="1048808"/>
    <lineage>
        <taxon>Bacteria</taxon>
        <taxon>Pseudomonadati</taxon>
        <taxon>Pseudomonadota</taxon>
        <taxon>Gammaproteobacteria</taxon>
        <taxon>sulfur-oxidizing symbionts</taxon>
    </lineage>
</organism>
<accession>G2DF98</accession>
<feature type="domain" description="HDOD" evidence="1">
    <location>
        <begin position="25"/>
        <end position="220"/>
    </location>
</feature>
<reference evidence="2" key="1">
    <citation type="journal article" date="2011" name="ISME J.">
        <title>The endosymbionts of the deep-sea tubeworms Riftia pachyptila and Tevnia jerichonana share an identical physiology as revealed by proteogenomic analyses.</title>
        <authorList>
            <person name="Gardebrecht A."/>
            <person name="Markert S."/>
            <person name="Felbeck H."/>
            <person name="Thuermer A."/>
            <person name="Albrecht D."/>
            <person name="Wollherr A."/>
            <person name="Kabisch J."/>
            <person name="Lehmann R."/>
            <person name="Daniel R."/>
            <person name="Liesegang H."/>
            <person name="Hecker M."/>
            <person name="Sievert S.M."/>
            <person name="Schweder T."/>
        </authorList>
    </citation>
    <scope>NUCLEOTIDE SEQUENCE [LARGE SCALE GENOMIC DNA]</scope>
</reference>
<dbReference type="Pfam" id="PF08668">
    <property type="entry name" value="HDOD"/>
    <property type="match status" value="1"/>
</dbReference>
<dbReference type="InterPro" id="IPR052340">
    <property type="entry name" value="RNase_Y/CdgJ"/>
</dbReference>
<evidence type="ECO:0000313" key="3">
    <source>
        <dbReference type="Proteomes" id="UP000004491"/>
    </source>
</evidence>
<evidence type="ECO:0000313" key="2">
    <source>
        <dbReference type="EMBL" id="EGV50711.1"/>
    </source>
</evidence>
<dbReference type="PROSITE" id="PS51833">
    <property type="entry name" value="HDOD"/>
    <property type="match status" value="1"/>
</dbReference>
<dbReference type="PANTHER" id="PTHR33525">
    <property type="match status" value="1"/>
</dbReference>
<evidence type="ECO:0000259" key="1">
    <source>
        <dbReference type="PROSITE" id="PS51833"/>
    </source>
</evidence>
<keyword evidence="2" id="KW-0378">Hydrolase</keyword>
<dbReference type="Gene3D" id="1.10.3210.10">
    <property type="entry name" value="Hypothetical protein af1432"/>
    <property type="match status" value="1"/>
</dbReference>
<dbReference type="Proteomes" id="UP000004491">
    <property type="component" value="Unassembled WGS sequence"/>
</dbReference>
<dbReference type="GO" id="GO:0016787">
    <property type="term" value="F:hydrolase activity"/>
    <property type="evidence" value="ECO:0007669"/>
    <property type="project" value="UniProtKB-KW"/>
</dbReference>
<dbReference type="PANTHER" id="PTHR33525:SF3">
    <property type="entry name" value="RIBONUCLEASE Y"/>
    <property type="match status" value="1"/>
</dbReference>
<dbReference type="InterPro" id="IPR013976">
    <property type="entry name" value="HDOD"/>
</dbReference>